<dbReference type="RefSeq" id="WP_089199746.1">
    <property type="nucleotide sequence ID" value="NZ_NHRJ02000004.1"/>
</dbReference>
<gene>
    <name evidence="1" type="ORF">CBW46_009310</name>
</gene>
<comment type="caution">
    <text evidence="1">The sequence shown here is derived from an EMBL/GenBank/DDBJ whole genome shotgun (WGS) entry which is preliminary data.</text>
</comment>
<keyword evidence="2" id="KW-1185">Reference proteome</keyword>
<accession>A0A2W1N911</accession>
<organism evidence="1 2">
    <name type="scientific">Paenibacillus xerothermodurans</name>
    <dbReference type="NCBI Taxonomy" id="1977292"/>
    <lineage>
        <taxon>Bacteria</taxon>
        <taxon>Bacillati</taxon>
        <taxon>Bacillota</taxon>
        <taxon>Bacilli</taxon>
        <taxon>Bacillales</taxon>
        <taxon>Paenibacillaceae</taxon>
        <taxon>Paenibacillus</taxon>
    </lineage>
</organism>
<protein>
    <submittedName>
        <fullName evidence="1">Uncharacterized protein</fullName>
    </submittedName>
</protein>
<name>A0A2W1N911_PAEXE</name>
<evidence type="ECO:0000313" key="1">
    <source>
        <dbReference type="EMBL" id="PZE20887.1"/>
    </source>
</evidence>
<sequence>MILPNDKKIQELAIVYAAQLSWEADAVLALFHGQDAESNGEQFAYQYRSVLPKQIIFKERVREHPGVDYQVKIYRY</sequence>
<dbReference type="AlphaFoldDB" id="A0A2W1N911"/>
<dbReference type="EMBL" id="NHRJ02000004">
    <property type="protein sequence ID" value="PZE20887.1"/>
    <property type="molecule type" value="Genomic_DNA"/>
</dbReference>
<proteinExistence type="predicted"/>
<reference evidence="1" key="1">
    <citation type="submission" date="2018-06" db="EMBL/GenBank/DDBJ databases">
        <title>Paenibacillus xerothermodurans sp. nov. an extremely dry heat resistant spore forming bacterium isolated from the soil of Cape Canaveral, Florida.</title>
        <authorList>
            <person name="Seuylemezian A."/>
            <person name="Kaur N."/>
            <person name="Patil P."/>
            <person name="Patil P."/>
            <person name="Mayilraj S."/>
            <person name="Vaishampayan P."/>
        </authorList>
    </citation>
    <scope>NUCLEOTIDE SEQUENCE [LARGE SCALE GENOMIC DNA]</scope>
    <source>
        <strain evidence="1">ATCC 27380</strain>
    </source>
</reference>
<evidence type="ECO:0000313" key="2">
    <source>
        <dbReference type="Proteomes" id="UP000214746"/>
    </source>
</evidence>
<dbReference type="Proteomes" id="UP000214746">
    <property type="component" value="Unassembled WGS sequence"/>
</dbReference>